<dbReference type="GO" id="GO:0016242">
    <property type="term" value="P:negative regulation of macroautophagy"/>
    <property type="evidence" value="ECO:0007669"/>
    <property type="project" value="TreeGrafter"/>
</dbReference>
<dbReference type="VEuPathDB" id="TriTrypDB:TvY486_0100900"/>
<dbReference type="EMBL" id="HE573017">
    <property type="protein sequence ID" value="CCC46442.1"/>
    <property type="molecule type" value="Genomic_DNA"/>
</dbReference>
<feature type="region of interest" description="Disordered" evidence="6">
    <location>
        <begin position="1"/>
        <end position="32"/>
    </location>
</feature>
<dbReference type="GO" id="GO:0031932">
    <property type="term" value="C:TORC2 complex"/>
    <property type="evidence" value="ECO:0007669"/>
    <property type="project" value="TreeGrafter"/>
</dbReference>
<keyword evidence="2 10" id="KW-0808">Transferase</keyword>
<dbReference type="PROSITE" id="PS51189">
    <property type="entry name" value="FAT"/>
    <property type="match status" value="1"/>
</dbReference>
<protein>
    <recommendedName>
        <fullName evidence="1">non-specific serine/threonine protein kinase</fullName>
        <ecNumber evidence="1">2.7.11.1</ecNumber>
    </recommendedName>
</protein>
<gene>
    <name evidence="10" type="ORF">TVY486_0100900</name>
</gene>
<dbReference type="InterPro" id="IPR036940">
    <property type="entry name" value="PI3/4_kinase_cat_sf"/>
</dbReference>
<evidence type="ECO:0000256" key="6">
    <source>
        <dbReference type="SAM" id="MobiDB-lite"/>
    </source>
</evidence>
<sequence length="2928" mass="326968">MPRYSALRRQPPGWHSGAPGTPGTSCGGGTVGNSGVNSSGGVALGSVNSILTDATSANCLLGIKSNSTCSGVSNAAVAGDASDEEVNQLFRELESSVDGLQALAVMRDTLCVIERRALSRCDPHSRDFFLEQRIRDVLSELTRTGDEKLLMVAVNFISALLAVPYTNPYQKYTRLCRSLFVVLHCGIEEPAREAQRVLKHMLQIDMQFAPIDRPLKSFITKELKDTCELALLQLHGRGQQTKTPFVAEFLSVMLAVAVTAEVNPWYISAQLRPRVVQLATALAGSSNAALRRAAYDCLLALFSNISAMRHNEVVLENRRVLDDAIRSLNTSHNNESNIVSTLESLRALISSREIKCVDKQAHILPQLCVLVTEQHRVSKSAAVRNAVCNLVPVIAEVDIAAAVRRTTYCAIIMEPVKNVRDESNKGMELRNVGAFIQNVGYGVLDYAKGTNLNSIITRYITQRDTQEECWYILTAICSTHTKAGEQCFRVVAKANSSPGSIGVLGDRGGLPQQRARQCVGESDSGTRGHSQGVQRDSPNPSTVNADLQPSSEDQTLRELESLVRHCIPYMSHAVLTSNLVLYIATIQKRLPSVSVELQVALDGLVDCTLKNASANLSQLTECFNVTAPSTRQEEPSGIPGVPRTQSDAPQSEGDHVANSTAGSFTRCIPSVMPMDNGTPFTNRVSSFGSAAVATSDVCGVGNAPETSDMRTKSGGVGMPTRTYPESHLGSGVAAGGLANMESGAAQRHVVDASELRVALEVFARRQIKSPEQLEGVRSTIIHYQRHPDEQVRQQCSVSVIKLLSNWVQYSKEQCTTNYFTRVVEILDQYLRHVVMELDPNVRFMEVKLLADAVELRPFLREQRILRKIMSILHDVSRVREKIVELLVSLTRDPQHNPSDQAVQHSLLTVVESCAAALEYSTDTRILVRHMSDLQTVAKFSLTPLMNHLDRILVAFLKRLLDEATSDAIALYILKTLQTILTVIRREERMLLQFKDVTAELYAPVVCVLRASTSASLSHAAIAALVCMNDIGASPCEWNARELHDFLQAITSVYIATTGSSEEELGYVLTLFGQLGAVDPSTKPDAGAVKKYDETVIQDEADLELTYDYTKIVYRDLSRMLDLSLSETVCVQAMRMLLHLVQTTSDRKELVGGTHAVKAIVQIAKRATDAPLLRVEALHTLAAITLLRHEKVCKTLLPEIVVLLEQLWYPHDRALFRAVLDLVGALKPGSFSGKEQAEVWPWLYPRLVDVALQDHTESREFALRVVWIILRARFIPPHCIPVVFPMLTQFAQQMDQLVELRALSLCGAIHVLCVLKAVHYLSSLMHTIRTLTRHCELCEDLGPRLSTPMVLRSLSTLATMYRSWKVVISALRKRMRADNSVNPDEAEIPVVSNRETIVSRGSDSDVYGLVRVSHHGQQSQCRQPGSVQQENPYMYANDDEACDAPSKGRQDITILIQHVESGLRMKGNKWREWFAEFQKNIIVVSPHPVFRTMVDLFDKYEPLRRKLFYPSFKCFYESLKPDHMKKVKDVLNLALQSSDIEVVSKCIGLADYLDHNTPMISAPVLQQLRSLERNDHDYKAKMVNYKSKRKFQDIPQQQGPKRNILQSTFSDTDDGDAIGGDLGDVDDAVATTHAAVDDDFGCFRSQGSKGLGTFEQVQLRRGGDDCLDDELALQSLGSFTHSNAVKHGEKVSRSVGIVTAGKGGDATVGNFTGDGGRAAAYGREHVRSLRADRNCISSNDSCMDRSRNGSDTSAKETNGQGAAAEHWTFSDHGGEVVGQLDQLTCLRHGEGKASSPHAMGKRAGAGHGNEQNECVAELTTFTRAPPIPNTVNSLFTGESLVDAALRTRMYDKAMSYLENKLLPVLDRYRYARTIPKSVLYEYMLPLASLYSRCEMQDSVVGLFRAMRYENDGEDGFAYELLRRWDVAQGAYKKKLLDSNVKSSLGVVEGYVRTLCYCGEWESALRAAKDAYKHLEQPSSTIAQSGAMAAWVLGEWEDVEALSKRLPTKEKGNTALQLFFQNAVILHHEFASGGRFARDQNGERVDFDSLPVVKNLRRSILRARMEVDESLKTLLALSYAHAYENITLLQHFTEMEEQIAYVGSKSDVFRKQLVERWKRRFAALKPDSLMPSLRSLMLHSLVLKPNEMSAMVVDFCNGIGESYPQLSKWAMAWLQRDKFPRSSDEFQYKYITSKIPLTLEPRVAVEYIGQVWNEGKQREAVRLMEDFLNESQETLEEQQPLAYGFAQLRLGTWKQALDETFWNYGRHQEVLRHLHGAVRAMPDSWEAWHSWGLMNYRVHQRDHTLTRDQQRAFVEAAHQGFVAAICRTVSPSTALPGVMRLLQLWVFHNGMSLLKESVADSVSRIPVDYWAQAIPQLIGHLRNASHDVRDVIAMIIQRLCVAHSQAVVFPLLVVLMSDDGSDGETQPKRRELAQSIVSNIPKRVYADAETVARLLIEASATPIERIRECLSAVSTAWNPTAEYEEDNEEVQRRLKSALDLFNIHRLHLLYSVGDIGQYVKMVIDDEKAGKREKALGIIGQLVDEITKHISEKLGKEPQKAMEPLLALRNLSIAVFGEYDIKYTNFPTITSFSSKLDVIPSKKRPRRIRLSGSNGCTYAYCLKGNEDIRMDERVMQLFGMVNVLLSDARISKSAFIHRFPVIPISNSVGLLGWVECASTINNTICTHRSTISKIHTHHESNVFRSYVESIGNWDKLSMIQRTEVLDYVMSQRQCEAVDVARAMWHRSNTAEQWLERRTAFTQSLATMSMVGYVLGLGDRHLGNILLSMSTGKIVHIDFGDSFDVGRLRHVLPETVPFRLTRMLTNAMEVFGVDGVFRASCNRTQTTLQKNADSIMALLSAFVHDPIVQHKGKMKNMMEKSRTPQDIVERIRNKRRPLARGRTTEQQVSMLIDEATQVENYAALYFGWGPFW</sequence>
<evidence type="ECO:0000259" key="8">
    <source>
        <dbReference type="PROSITE" id="PS51189"/>
    </source>
</evidence>
<feature type="domain" description="FAT" evidence="8">
    <location>
        <begin position="1838"/>
        <end position="2415"/>
    </location>
</feature>
<dbReference type="Gene3D" id="1.10.1070.11">
    <property type="entry name" value="Phosphatidylinositol 3-/4-kinase, catalytic domain"/>
    <property type="match status" value="1"/>
</dbReference>
<name>G0TR78_TRYVY</name>
<dbReference type="InterPro" id="IPR003151">
    <property type="entry name" value="PIK-rel_kinase_FAT"/>
</dbReference>
<evidence type="ECO:0000256" key="4">
    <source>
        <dbReference type="ARBA" id="ARBA00022777"/>
    </source>
</evidence>
<feature type="region of interest" description="Disordered" evidence="6">
    <location>
        <begin position="627"/>
        <end position="661"/>
    </location>
</feature>
<dbReference type="Pfam" id="PF02260">
    <property type="entry name" value="FATC"/>
    <property type="match status" value="1"/>
</dbReference>
<dbReference type="InterPro" id="IPR050517">
    <property type="entry name" value="DDR_Repair_Kinase"/>
</dbReference>
<dbReference type="InterPro" id="IPR000403">
    <property type="entry name" value="PI3/4_kinase_cat_dom"/>
</dbReference>
<feature type="region of interest" description="Disordered" evidence="6">
    <location>
        <begin position="1789"/>
        <end position="1808"/>
    </location>
</feature>
<feature type="domain" description="PI3K/PI4K catalytic" evidence="7">
    <location>
        <begin position="2589"/>
        <end position="2919"/>
    </location>
</feature>
<dbReference type="SMART" id="SM00146">
    <property type="entry name" value="PI3Kc"/>
    <property type="match status" value="1"/>
</dbReference>
<dbReference type="InterPro" id="IPR011009">
    <property type="entry name" value="Kinase-like_dom_sf"/>
</dbReference>
<evidence type="ECO:0000256" key="2">
    <source>
        <dbReference type="ARBA" id="ARBA00022679"/>
    </source>
</evidence>
<reference evidence="10" key="1">
    <citation type="journal article" date="2012" name="Proc. Natl. Acad. Sci. U.S.A.">
        <title>Antigenic diversity is generated by distinct evolutionary mechanisms in African trypanosome species.</title>
        <authorList>
            <person name="Jackson A.P."/>
            <person name="Berry A."/>
            <person name="Aslett M."/>
            <person name="Allison H.C."/>
            <person name="Burton P."/>
            <person name="Vavrova-Anderson J."/>
            <person name="Brown R."/>
            <person name="Browne H."/>
            <person name="Corton N."/>
            <person name="Hauser H."/>
            <person name="Gamble J."/>
            <person name="Gilderthorp R."/>
            <person name="Marcello L."/>
            <person name="McQuillan J."/>
            <person name="Otto T.D."/>
            <person name="Quail M.A."/>
            <person name="Sanders M.J."/>
            <person name="van Tonder A."/>
            <person name="Ginger M.L."/>
            <person name="Field M.C."/>
            <person name="Barry J.D."/>
            <person name="Hertz-Fowler C."/>
            <person name="Berriman M."/>
        </authorList>
    </citation>
    <scope>NUCLEOTIDE SEQUENCE</scope>
    <source>
        <strain evidence="10">Y486</strain>
    </source>
</reference>
<feature type="compositionally biased region" description="Polar residues" evidence="6">
    <location>
        <begin position="523"/>
        <end position="553"/>
    </location>
</feature>
<accession>G0TR78</accession>
<dbReference type="InterPro" id="IPR011989">
    <property type="entry name" value="ARM-like"/>
</dbReference>
<organism evidence="10">
    <name type="scientific">Trypanosoma vivax (strain Y486)</name>
    <dbReference type="NCBI Taxonomy" id="1055687"/>
    <lineage>
        <taxon>Eukaryota</taxon>
        <taxon>Discoba</taxon>
        <taxon>Euglenozoa</taxon>
        <taxon>Kinetoplastea</taxon>
        <taxon>Metakinetoplastina</taxon>
        <taxon>Trypanosomatida</taxon>
        <taxon>Trypanosomatidae</taxon>
        <taxon>Trypanosoma</taxon>
        <taxon>Duttonella</taxon>
    </lineage>
</organism>
<feature type="compositionally biased region" description="Polar residues" evidence="6">
    <location>
        <begin position="1748"/>
        <end position="1759"/>
    </location>
</feature>
<keyword evidence="5" id="KW-0067">ATP-binding</keyword>
<dbReference type="InterPro" id="IPR003152">
    <property type="entry name" value="FATC_dom"/>
</dbReference>
<keyword evidence="4 10" id="KW-0418">Kinase</keyword>
<dbReference type="PROSITE" id="PS51190">
    <property type="entry name" value="FATC"/>
    <property type="match status" value="1"/>
</dbReference>
<dbReference type="SUPFAM" id="SSF56112">
    <property type="entry name" value="Protein kinase-like (PK-like)"/>
    <property type="match status" value="1"/>
</dbReference>
<dbReference type="InterPro" id="IPR018936">
    <property type="entry name" value="PI3/4_kinase_CS"/>
</dbReference>
<evidence type="ECO:0000256" key="3">
    <source>
        <dbReference type="ARBA" id="ARBA00022741"/>
    </source>
</evidence>
<feature type="region of interest" description="Disordered" evidence="6">
    <location>
        <begin position="1739"/>
        <end position="1761"/>
    </location>
</feature>
<dbReference type="Pfam" id="PF02259">
    <property type="entry name" value="FAT"/>
    <property type="match status" value="1"/>
</dbReference>
<feature type="region of interest" description="Disordered" evidence="6">
    <location>
        <begin position="502"/>
        <end position="553"/>
    </location>
</feature>
<dbReference type="SUPFAM" id="SSF48371">
    <property type="entry name" value="ARM repeat"/>
    <property type="match status" value="2"/>
</dbReference>
<dbReference type="SMART" id="SM01343">
    <property type="entry name" value="FATC"/>
    <property type="match status" value="1"/>
</dbReference>
<dbReference type="GO" id="GO:0005524">
    <property type="term" value="F:ATP binding"/>
    <property type="evidence" value="ECO:0007669"/>
    <property type="project" value="UniProtKB-KW"/>
</dbReference>
<dbReference type="InterPro" id="IPR026683">
    <property type="entry name" value="TOR_cat"/>
</dbReference>
<dbReference type="EC" id="2.7.11.1" evidence="1"/>
<dbReference type="PROSITE" id="PS50290">
    <property type="entry name" value="PI3_4_KINASE_3"/>
    <property type="match status" value="1"/>
</dbReference>
<dbReference type="PANTHER" id="PTHR11139">
    <property type="entry name" value="ATAXIA TELANGIECTASIA MUTATED ATM -RELATED"/>
    <property type="match status" value="1"/>
</dbReference>
<proteinExistence type="predicted"/>
<dbReference type="FunFam" id="3.30.1010.10:FF:000033">
    <property type="entry name" value="Putative phosphatidylinositol 3-kinase"/>
    <property type="match status" value="1"/>
</dbReference>
<evidence type="ECO:0000256" key="1">
    <source>
        <dbReference type="ARBA" id="ARBA00012513"/>
    </source>
</evidence>
<dbReference type="InterPro" id="IPR016024">
    <property type="entry name" value="ARM-type_fold"/>
</dbReference>
<dbReference type="GO" id="GO:0005737">
    <property type="term" value="C:cytoplasm"/>
    <property type="evidence" value="ECO:0007669"/>
    <property type="project" value="TreeGrafter"/>
</dbReference>
<dbReference type="Pfam" id="PF00454">
    <property type="entry name" value="PI3_PI4_kinase"/>
    <property type="match status" value="1"/>
</dbReference>
<dbReference type="PANTHER" id="PTHR11139:SF85">
    <property type="entry name" value="NON-SPECIFIC SERINE_THREONINE PROTEIN KINASE"/>
    <property type="match status" value="1"/>
</dbReference>
<dbReference type="Gene3D" id="3.30.1010.10">
    <property type="entry name" value="Phosphatidylinositol 3-kinase Catalytic Subunit, Chain A, domain 4"/>
    <property type="match status" value="1"/>
</dbReference>
<dbReference type="CDD" id="cd05169">
    <property type="entry name" value="PIKKc_TOR"/>
    <property type="match status" value="1"/>
</dbReference>
<evidence type="ECO:0000259" key="9">
    <source>
        <dbReference type="PROSITE" id="PS51190"/>
    </source>
</evidence>
<keyword evidence="3" id="KW-0547">Nucleotide-binding</keyword>
<dbReference type="InterPro" id="IPR014009">
    <property type="entry name" value="PIK_FAT"/>
</dbReference>
<dbReference type="GO" id="GO:0031929">
    <property type="term" value="P:TOR signaling"/>
    <property type="evidence" value="ECO:0007669"/>
    <property type="project" value="TreeGrafter"/>
</dbReference>
<dbReference type="GO" id="GO:0005634">
    <property type="term" value="C:nucleus"/>
    <property type="evidence" value="ECO:0007669"/>
    <property type="project" value="TreeGrafter"/>
</dbReference>
<dbReference type="Gene3D" id="1.25.10.10">
    <property type="entry name" value="Leucine-rich Repeat Variant"/>
    <property type="match status" value="1"/>
</dbReference>
<evidence type="ECO:0000256" key="5">
    <source>
        <dbReference type="ARBA" id="ARBA00022840"/>
    </source>
</evidence>
<evidence type="ECO:0000259" key="7">
    <source>
        <dbReference type="PROSITE" id="PS50290"/>
    </source>
</evidence>
<feature type="domain" description="FATC" evidence="9">
    <location>
        <begin position="2896"/>
        <end position="2928"/>
    </location>
</feature>
<dbReference type="PROSITE" id="PS00916">
    <property type="entry name" value="PI3_4_KINASE_2"/>
    <property type="match status" value="1"/>
</dbReference>
<evidence type="ECO:0000313" key="10">
    <source>
        <dbReference type="EMBL" id="CCC46442.1"/>
    </source>
</evidence>
<dbReference type="GO" id="GO:0004674">
    <property type="term" value="F:protein serine/threonine kinase activity"/>
    <property type="evidence" value="ECO:0007669"/>
    <property type="project" value="UniProtKB-EC"/>
</dbReference>
<dbReference type="GO" id="GO:0031931">
    <property type="term" value="C:TORC1 complex"/>
    <property type="evidence" value="ECO:0007669"/>
    <property type="project" value="TreeGrafter"/>
</dbReference>